<dbReference type="EMBL" id="MGBG01000022">
    <property type="protein sequence ID" value="OGK64369.1"/>
    <property type="molecule type" value="Genomic_DNA"/>
</dbReference>
<dbReference type="AlphaFoldDB" id="A0A1F7K935"/>
<comment type="caution">
    <text evidence="2">The sequence shown here is derived from an EMBL/GenBank/DDBJ whole genome shotgun (WGS) entry which is preliminary data.</text>
</comment>
<accession>A0A1F7K935</accession>
<sequence length="243" mass="28369">MSNITKQDILEAIRRTAKENGGKPLGIGGFEKETGIKKYDWLKYWSRFGDVLLEAGFTPNQFGFVYTDDFLIEKIIIVIRRLGKFPTYQELTVERNNNPELPIFSVFIRAFGSKKRFAKKVIEYCQSKNGYEDIIKLCDAVSEKTGKKEDSDDRSKEVLGAVYLFKHGKYYKIGKTNDTVRRGNELKIQLPENLDLIHEIKTDDPSGIEAYWHKRFETKRKNGEWFDLNSTDIKAFKCWRRII</sequence>
<gene>
    <name evidence="2" type="ORF">A2209_02535</name>
</gene>
<protein>
    <recommendedName>
        <fullName evidence="1">Bacteriophage T5 Orf172 DNA-binding domain-containing protein</fullName>
    </recommendedName>
</protein>
<dbReference type="Pfam" id="PF13455">
    <property type="entry name" value="MUG113"/>
    <property type="match status" value="1"/>
</dbReference>
<dbReference type="SMART" id="SM00974">
    <property type="entry name" value="T5orf172"/>
    <property type="match status" value="1"/>
</dbReference>
<evidence type="ECO:0000313" key="3">
    <source>
        <dbReference type="Proteomes" id="UP000178450"/>
    </source>
</evidence>
<organism evidence="2 3">
    <name type="scientific">Candidatus Roizmanbacteria bacterium RIFOXYA1_FULL_41_12</name>
    <dbReference type="NCBI Taxonomy" id="1802082"/>
    <lineage>
        <taxon>Bacteria</taxon>
        <taxon>Candidatus Roizmaniibacteriota</taxon>
    </lineage>
</organism>
<proteinExistence type="predicted"/>
<name>A0A1F7K935_9BACT</name>
<evidence type="ECO:0000313" key="2">
    <source>
        <dbReference type="EMBL" id="OGK64369.1"/>
    </source>
</evidence>
<feature type="domain" description="Bacteriophage T5 Orf172 DNA-binding" evidence="1">
    <location>
        <begin position="165"/>
        <end position="239"/>
    </location>
</feature>
<evidence type="ECO:0000259" key="1">
    <source>
        <dbReference type="SMART" id="SM00974"/>
    </source>
</evidence>
<dbReference type="Proteomes" id="UP000178450">
    <property type="component" value="Unassembled WGS sequence"/>
</dbReference>
<dbReference type="InterPro" id="IPR018306">
    <property type="entry name" value="Phage_T5_Orf172_DNA-bd"/>
</dbReference>
<reference evidence="2 3" key="1">
    <citation type="journal article" date="2016" name="Nat. Commun.">
        <title>Thousands of microbial genomes shed light on interconnected biogeochemical processes in an aquifer system.</title>
        <authorList>
            <person name="Anantharaman K."/>
            <person name="Brown C.T."/>
            <person name="Hug L.A."/>
            <person name="Sharon I."/>
            <person name="Castelle C.J."/>
            <person name="Probst A.J."/>
            <person name="Thomas B.C."/>
            <person name="Singh A."/>
            <person name="Wilkins M.J."/>
            <person name="Karaoz U."/>
            <person name="Brodie E.L."/>
            <person name="Williams K.H."/>
            <person name="Hubbard S.S."/>
            <person name="Banfield J.F."/>
        </authorList>
    </citation>
    <scope>NUCLEOTIDE SEQUENCE [LARGE SCALE GENOMIC DNA]</scope>
</reference>